<organism evidence="1 2">
    <name type="scientific">Lupinus albus</name>
    <name type="common">White lupine</name>
    <name type="synonym">Lupinus termis</name>
    <dbReference type="NCBI Taxonomy" id="3870"/>
    <lineage>
        <taxon>Eukaryota</taxon>
        <taxon>Viridiplantae</taxon>
        <taxon>Streptophyta</taxon>
        <taxon>Embryophyta</taxon>
        <taxon>Tracheophyta</taxon>
        <taxon>Spermatophyta</taxon>
        <taxon>Magnoliopsida</taxon>
        <taxon>eudicotyledons</taxon>
        <taxon>Gunneridae</taxon>
        <taxon>Pentapetalae</taxon>
        <taxon>rosids</taxon>
        <taxon>fabids</taxon>
        <taxon>Fabales</taxon>
        <taxon>Fabaceae</taxon>
        <taxon>Papilionoideae</taxon>
        <taxon>50 kb inversion clade</taxon>
        <taxon>genistoids sensu lato</taxon>
        <taxon>core genistoids</taxon>
        <taxon>Genisteae</taxon>
        <taxon>Lupinus</taxon>
    </lineage>
</organism>
<sequence length="49" mass="5670">MSIIALKSCLSSWTVELETSFGLETPRPKRLSLLLDIMFVFQQKKVVWV</sequence>
<comment type="caution">
    <text evidence="1">The sequence shown here is derived from an EMBL/GenBank/DDBJ whole genome shotgun (WGS) entry which is preliminary data.</text>
</comment>
<protein>
    <submittedName>
        <fullName evidence="1">Uncharacterized protein</fullName>
    </submittedName>
</protein>
<reference evidence="2" key="1">
    <citation type="journal article" date="2020" name="Nat. Commun.">
        <title>Genome sequence of the cluster root forming white lupin.</title>
        <authorList>
            <person name="Hufnagel B."/>
            <person name="Marques A."/>
            <person name="Soriano A."/>
            <person name="Marques L."/>
            <person name="Divol F."/>
            <person name="Doumas P."/>
            <person name="Sallet E."/>
            <person name="Mancinotti D."/>
            <person name="Carrere S."/>
            <person name="Marande W."/>
            <person name="Arribat S."/>
            <person name="Keller J."/>
            <person name="Huneau C."/>
            <person name="Blein T."/>
            <person name="Aime D."/>
            <person name="Laguerre M."/>
            <person name="Taylor J."/>
            <person name="Schubert V."/>
            <person name="Nelson M."/>
            <person name="Geu-Flores F."/>
            <person name="Crespi M."/>
            <person name="Gallardo-Guerrero K."/>
            <person name="Delaux P.-M."/>
            <person name="Salse J."/>
            <person name="Berges H."/>
            <person name="Guyot R."/>
            <person name="Gouzy J."/>
            <person name="Peret B."/>
        </authorList>
    </citation>
    <scope>NUCLEOTIDE SEQUENCE [LARGE SCALE GENOMIC DNA]</scope>
    <source>
        <strain evidence="2">cv. Amiga</strain>
    </source>
</reference>
<dbReference type="AlphaFoldDB" id="A0A6A4QFV1"/>
<dbReference type="EMBL" id="WOCE01000006">
    <property type="protein sequence ID" value="KAE9612741.1"/>
    <property type="molecule type" value="Genomic_DNA"/>
</dbReference>
<evidence type="ECO:0000313" key="1">
    <source>
        <dbReference type="EMBL" id="KAE9612741.1"/>
    </source>
</evidence>
<proteinExistence type="predicted"/>
<evidence type="ECO:0000313" key="2">
    <source>
        <dbReference type="Proteomes" id="UP000447434"/>
    </source>
</evidence>
<dbReference type="Proteomes" id="UP000447434">
    <property type="component" value="Chromosome 6"/>
</dbReference>
<gene>
    <name evidence="1" type="ORF">Lalb_Chr06g0176271</name>
</gene>
<accession>A0A6A4QFV1</accession>
<name>A0A6A4QFV1_LUPAL</name>
<keyword evidence="2" id="KW-1185">Reference proteome</keyword>